<comment type="caution">
    <text evidence="6">The sequence shown here is derived from an EMBL/GenBank/DDBJ whole genome shotgun (WGS) entry which is preliminary data.</text>
</comment>
<keyword evidence="7" id="KW-1185">Reference proteome</keyword>
<keyword evidence="3" id="KW-1015">Disulfide bond</keyword>
<feature type="compositionally biased region" description="Polar residues" evidence="4">
    <location>
        <begin position="416"/>
        <end position="426"/>
    </location>
</feature>
<dbReference type="PANTHER" id="PTHR48409">
    <property type="entry name" value="GLYCOSYLTRANSFERASE FAMILY PROTEIN 64 C3"/>
    <property type="match status" value="1"/>
</dbReference>
<dbReference type="Gene3D" id="3.90.550.10">
    <property type="entry name" value="Spore Coat Polysaccharide Biosynthesis Protein SpsA, Chain A"/>
    <property type="match status" value="2"/>
</dbReference>
<dbReference type="EMBL" id="JAGKQM010000005">
    <property type="protein sequence ID" value="KAH0926096.1"/>
    <property type="molecule type" value="Genomic_DNA"/>
</dbReference>
<feature type="compositionally biased region" description="Basic and acidic residues" evidence="4">
    <location>
        <begin position="67"/>
        <end position="80"/>
    </location>
</feature>
<evidence type="ECO:0000259" key="5">
    <source>
        <dbReference type="Pfam" id="PF09258"/>
    </source>
</evidence>
<comment type="similarity">
    <text evidence="1">Belongs to the glycosyltransferase 64 family.</text>
</comment>
<feature type="domain" description="Glycosyl transferase 64" evidence="5">
    <location>
        <begin position="288"/>
        <end position="337"/>
    </location>
</feature>
<evidence type="ECO:0000256" key="2">
    <source>
        <dbReference type="ARBA" id="ARBA00022679"/>
    </source>
</evidence>
<dbReference type="InterPro" id="IPR015338">
    <property type="entry name" value="GT64_dom"/>
</dbReference>
<evidence type="ECO:0000256" key="1">
    <source>
        <dbReference type="ARBA" id="ARBA00008700"/>
    </source>
</evidence>
<name>A0ABQ8D9R0_BRANA</name>
<organism evidence="6 7">
    <name type="scientific">Brassica napus</name>
    <name type="common">Rape</name>
    <dbReference type="NCBI Taxonomy" id="3708"/>
    <lineage>
        <taxon>Eukaryota</taxon>
        <taxon>Viridiplantae</taxon>
        <taxon>Streptophyta</taxon>
        <taxon>Embryophyta</taxon>
        <taxon>Tracheophyta</taxon>
        <taxon>Spermatophyta</taxon>
        <taxon>Magnoliopsida</taxon>
        <taxon>eudicotyledons</taxon>
        <taxon>Gunneridae</taxon>
        <taxon>Pentapetalae</taxon>
        <taxon>rosids</taxon>
        <taxon>malvids</taxon>
        <taxon>Brassicales</taxon>
        <taxon>Brassicaceae</taxon>
        <taxon>Brassiceae</taxon>
        <taxon>Brassica</taxon>
    </lineage>
</organism>
<evidence type="ECO:0000256" key="4">
    <source>
        <dbReference type="SAM" id="MobiDB-lite"/>
    </source>
</evidence>
<evidence type="ECO:0000313" key="6">
    <source>
        <dbReference type="EMBL" id="KAH0926096.1"/>
    </source>
</evidence>
<dbReference type="Proteomes" id="UP000824890">
    <property type="component" value="Unassembled WGS sequence"/>
</dbReference>
<evidence type="ECO:0000313" key="7">
    <source>
        <dbReference type="Proteomes" id="UP000824890"/>
    </source>
</evidence>
<evidence type="ECO:0000256" key="3">
    <source>
        <dbReference type="ARBA" id="ARBA00023157"/>
    </source>
</evidence>
<gene>
    <name evidence="6" type="ORF">HID58_018352</name>
</gene>
<dbReference type="InterPro" id="IPR029044">
    <property type="entry name" value="Nucleotide-diphossugar_trans"/>
</dbReference>
<feature type="domain" description="Glycosyl transferase 64" evidence="5">
    <location>
        <begin position="92"/>
        <end position="136"/>
    </location>
</feature>
<dbReference type="InterPro" id="IPR053318">
    <property type="entry name" value="GT64"/>
</dbReference>
<feature type="region of interest" description="Disordered" evidence="4">
    <location>
        <begin position="39"/>
        <end position="80"/>
    </location>
</feature>
<keyword evidence="2" id="KW-0808">Transferase</keyword>
<accession>A0ABQ8D9R0</accession>
<sequence length="465" mass="50557">MSDSTVPLNGVPHMRTLSFLLLACDFGEKPMKLGYNHQRGQNLKVARRSKRGLKEKNESPKKKRKVQCGEESPKKLKASREGRTMTCGSCGITASISLIQQSSSSLNARSFPRPSVDTRAVLICNDDVEVDKKSLSSWMEQLSEPGQVQYDQDGVGCEGLESGGCSFSSEYVSREQDYSFSMGLSSFSSFLPADNNNVPPTSGFGGFYFDGEQPESTLPSMLSFTFFSPSPATTQNNNTHETDEKLQGVSKSPVKITARVEEIQCCSLILKSLTLQSSRSIGADLTSGENMENHLHITTDAQSSSSLNARSFPRPSVDTRAVLICNDDVEVDKKSLSSWMEQLSEPGQVQYDQDGVGCEGLESGGCSFSSESSFSSFLPADNNNVPPTSGFGGFYFDGEQPESTLPSMLSFTFFSPSPATTQNNNTHETDEKLQGVSKSPVKITARVEEIQCCSLILKSLTLQSS</sequence>
<dbReference type="Pfam" id="PF09258">
    <property type="entry name" value="Glyco_transf_64"/>
    <property type="match status" value="2"/>
</dbReference>
<protein>
    <recommendedName>
        <fullName evidence="5">Glycosyl transferase 64 domain-containing protein</fullName>
    </recommendedName>
</protein>
<feature type="non-terminal residue" evidence="6">
    <location>
        <position position="465"/>
    </location>
</feature>
<dbReference type="PANTHER" id="PTHR48409:SF1">
    <property type="entry name" value="GLYCOSYLTRANSFERASE FAMILY PROTEIN 64 C3"/>
    <property type="match status" value="1"/>
</dbReference>
<reference evidence="6 7" key="1">
    <citation type="submission" date="2021-05" db="EMBL/GenBank/DDBJ databases">
        <title>Genome Assembly of Synthetic Allotetraploid Brassica napus Reveals Homoeologous Exchanges between Subgenomes.</title>
        <authorList>
            <person name="Davis J.T."/>
        </authorList>
    </citation>
    <scope>NUCLEOTIDE SEQUENCE [LARGE SCALE GENOMIC DNA]</scope>
    <source>
        <strain evidence="7">cv. Da-Ae</strain>
        <tissue evidence="6">Seedling</tissue>
    </source>
</reference>
<feature type="region of interest" description="Disordered" evidence="4">
    <location>
        <begin position="416"/>
        <end position="435"/>
    </location>
</feature>
<proteinExistence type="inferred from homology"/>